<name>A0A8S5LVU0_9CAUD</name>
<evidence type="ECO:0000313" key="1">
    <source>
        <dbReference type="EMBL" id="DAD74018.1"/>
    </source>
</evidence>
<protein>
    <submittedName>
        <fullName evidence="1">Uncharacterized protein</fullName>
    </submittedName>
</protein>
<accession>A0A8S5LVU0</accession>
<organism evidence="1">
    <name type="scientific">Siphoviridae sp. ctkzC12</name>
    <dbReference type="NCBI Taxonomy" id="2826446"/>
    <lineage>
        <taxon>Viruses</taxon>
        <taxon>Duplodnaviria</taxon>
        <taxon>Heunggongvirae</taxon>
        <taxon>Uroviricota</taxon>
        <taxon>Caudoviricetes</taxon>
    </lineage>
</organism>
<proteinExistence type="predicted"/>
<sequence length="33" mass="4154">MNFNFFWFCCFNKRPIIICSFHDLFKTLESYIK</sequence>
<reference evidence="1" key="1">
    <citation type="journal article" date="2021" name="Proc. Natl. Acad. Sci. U.S.A.">
        <title>A Catalog of Tens of Thousands of Viruses from Human Metagenomes Reveals Hidden Associations with Chronic Diseases.</title>
        <authorList>
            <person name="Tisza M.J."/>
            <person name="Buck C.B."/>
        </authorList>
    </citation>
    <scope>NUCLEOTIDE SEQUENCE</scope>
    <source>
        <strain evidence="1">CtkzC12</strain>
    </source>
</reference>
<dbReference type="EMBL" id="BK014750">
    <property type="protein sequence ID" value="DAD74018.1"/>
    <property type="molecule type" value="Genomic_DNA"/>
</dbReference>